<dbReference type="Gene3D" id="3.40.50.150">
    <property type="entry name" value="Vaccinia Virus protein VP39"/>
    <property type="match status" value="1"/>
</dbReference>
<comment type="caution">
    <text evidence="3">The sequence shown here is derived from an EMBL/GenBank/DDBJ whole genome shotgun (WGS) entry which is preliminary data.</text>
</comment>
<name>K0RDM4_THAOC</name>
<feature type="region of interest" description="Disordered" evidence="1">
    <location>
        <begin position="1"/>
        <end position="32"/>
    </location>
</feature>
<dbReference type="OrthoDB" id="3265906at2759"/>
<evidence type="ECO:0000256" key="1">
    <source>
        <dbReference type="SAM" id="MobiDB-lite"/>
    </source>
</evidence>
<accession>K0RDM4</accession>
<keyword evidence="4" id="KW-1185">Reference proteome</keyword>
<keyword evidence="2" id="KW-0472">Membrane</keyword>
<keyword evidence="2" id="KW-0812">Transmembrane</keyword>
<sequence>MNNQPGQTRFPGSGETISGNRPTITSGRGTGVSQRPGRLQLMVNFAVSCAFWVLVFNMMSLLRSSGGGNIAATPGASGGTSSTALAVMTAPIGSLGPKGSSRQHYRYYDSVFYSAVQFGSKAQSAIEVGCAGDPFLRHLSWIGDRTCVAPYFEAYDGQADKDSKGVKHVVADFMEYKPKKTFDLLLCNQVIEHVQDPAAFMKKLIESATISIISAPYNWPSCGKNCGHVTDNITPSMFAEWSSPYKPVISEVIMEGKGAVYEKRFLWVFDRTNDISRR</sequence>
<reference evidence="3 4" key="1">
    <citation type="journal article" date="2012" name="Genome Biol.">
        <title>Genome and low-iron response of an oceanic diatom adapted to chronic iron limitation.</title>
        <authorList>
            <person name="Lommer M."/>
            <person name="Specht M."/>
            <person name="Roy A.S."/>
            <person name="Kraemer L."/>
            <person name="Andreson R."/>
            <person name="Gutowska M.A."/>
            <person name="Wolf J."/>
            <person name="Bergner S.V."/>
            <person name="Schilhabel M.B."/>
            <person name="Klostermeier U.C."/>
            <person name="Beiko R.G."/>
            <person name="Rosenstiel P."/>
            <person name="Hippler M."/>
            <person name="Laroche J."/>
        </authorList>
    </citation>
    <scope>NUCLEOTIDE SEQUENCE [LARGE SCALE GENOMIC DNA]</scope>
    <source>
        <strain evidence="3 4">CCMP1005</strain>
    </source>
</reference>
<evidence type="ECO:0000313" key="3">
    <source>
        <dbReference type="EMBL" id="EJK50374.1"/>
    </source>
</evidence>
<proteinExistence type="predicted"/>
<keyword evidence="2" id="KW-1133">Transmembrane helix</keyword>
<evidence type="ECO:0000313" key="4">
    <source>
        <dbReference type="Proteomes" id="UP000266841"/>
    </source>
</evidence>
<evidence type="ECO:0008006" key="5">
    <source>
        <dbReference type="Google" id="ProtNLM"/>
    </source>
</evidence>
<dbReference type="eggNOG" id="ENOG502STQY">
    <property type="taxonomic scope" value="Eukaryota"/>
</dbReference>
<evidence type="ECO:0000256" key="2">
    <source>
        <dbReference type="SAM" id="Phobius"/>
    </source>
</evidence>
<dbReference type="EMBL" id="AGNL01043893">
    <property type="protein sequence ID" value="EJK50374.1"/>
    <property type="molecule type" value="Genomic_DNA"/>
</dbReference>
<protein>
    <recommendedName>
        <fullName evidence="5">Methyltransferase type 11 domain-containing protein</fullName>
    </recommendedName>
</protein>
<organism evidence="3 4">
    <name type="scientific">Thalassiosira oceanica</name>
    <name type="common">Marine diatom</name>
    <dbReference type="NCBI Taxonomy" id="159749"/>
    <lineage>
        <taxon>Eukaryota</taxon>
        <taxon>Sar</taxon>
        <taxon>Stramenopiles</taxon>
        <taxon>Ochrophyta</taxon>
        <taxon>Bacillariophyta</taxon>
        <taxon>Coscinodiscophyceae</taxon>
        <taxon>Thalassiosirophycidae</taxon>
        <taxon>Thalassiosirales</taxon>
        <taxon>Thalassiosiraceae</taxon>
        <taxon>Thalassiosira</taxon>
    </lineage>
</organism>
<dbReference type="Pfam" id="PF13489">
    <property type="entry name" value="Methyltransf_23"/>
    <property type="match status" value="1"/>
</dbReference>
<feature type="transmembrane region" description="Helical" evidence="2">
    <location>
        <begin position="41"/>
        <end position="62"/>
    </location>
</feature>
<gene>
    <name evidence="3" type="ORF">THAOC_30666</name>
</gene>
<dbReference type="Proteomes" id="UP000266841">
    <property type="component" value="Unassembled WGS sequence"/>
</dbReference>
<feature type="compositionally biased region" description="Polar residues" evidence="1">
    <location>
        <begin position="15"/>
        <end position="32"/>
    </location>
</feature>
<dbReference type="SUPFAM" id="SSF53335">
    <property type="entry name" value="S-adenosyl-L-methionine-dependent methyltransferases"/>
    <property type="match status" value="1"/>
</dbReference>
<dbReference type="AlphaFoldDB" id="K0RDM4"/>
<dbReference type="InterPro" id="IPR029063">
    <property type="entry name" value="SAM-dependent_MTases_sf"/>
</dbReference>